<evidence type="ECO:0000313" key="2">
    <source>
        <dbReference type="EMBL" id="TDK43341.1"/>
    </source>
</evidence>
<evidence type="ECO:0008006" key="4">
    <source>
        <dbReference type="Google" id="ProtNLM"/>
    </source>
</evidence>
<keyword evidence="3" id="KW-1185">Reference proteome</keyword>
<protein>
    <recommendedName>
        <fullName evidence="4">DUF1573 domain-containing protein</fullName>
    </recommendedName>
</protein>
<evidence type="ECO:0000256" key="1">
    <source>
        <dbReference type="SAM" id="SignalP"/>
    </source>
</evidence>
<evidence type="ECO:0000313" key="3">
    <source>
        <dbReference type="Proteomes" id="UP000295438"/>
    </source>
</evidence>
<name>A0A4R5UW39_9BACT</name>
<feature type="chain" id="PRO_5021025052" description="DUF1573 domain-containing protein" evidence="1">
    <location>
        <begin position="23"/>
        <end position="94"/>
    </location>
</feature>
<dbReference type="EMBL" id="SMUW01000035">
    <property type="protein sequence ID" value="TDK43341.1"/>
    <property type="molecule type" value="Genomic_DNA"/>
</dbReference>
<organism evidence="2 3">
    <name type="scientific">Algoriphagus formosus</name>
    <dbReference type="NCBI Taxonomy" id="2007308"/>
    <lineage>
        <taxon>Bacteria</taxon>
        <taxon>Pseudomonadati</taxon>
        <taxon>Bacteroidota</taxon>
        <taxon>Cytophagia</taxon>
        <taxon>Cytophagales</taxon>
        <taxon>Cyclobacteriaceae</taxon>
        <taxon>Algoriphagus</taxon>
    </lineage>
</organism>
<dbReference type="Proteomes" id="UP000295438">
    <property type="component" value="Unassembled WGS sequence"/>
</dbReference>
<proteinExistence type="predicted"/>
<gene>
    <name evidence="2" type="ORF">E1898_12070</name>
</gene>
<accession>A0A4R5UW39</accession>
<sequence length="94" mass="10251">MNKLRKLLPALALMLGAFAAVAFTEAPVKLDASTVIFAEDPLNPGQYIDVTDAVSEERFNCESSALECRVTFTNNDPINGTKTVLQMGEFEELP</sequence>
<dbReference type="AlphaFoldDB" id="A0A4R5UW39"/>
<feature type="signal peptide" evidence="1">
    <location>
        <begin position="1"/>
        <end position="22"/>
    </location>
</feature>
<comment type="caution">
    <text evidence="2">The sequence shown here is derived from an EMBL/GenBank/DDBJ whole genome shotgun (WGS) entry which is preliminary data.</text>
</comment>
<keyword evidence="1" id="KW-0732">Signal</keyword>
<dbReference type="RefSeq" id="WP_133391057.1">
    <property type="nucleotide sequence ID" value="NZ_SMUW01000035.1"/>
</dbReference>
<reference evidence="2 3" key="1">
    <citation type="submission" date="2019-03" db="EMBL/GenBank/DDBJ databases">
        <title>Algoriphagus aquimaris sp. nov., isolated form marine sediment in Pohang, Korea.</title>
        <authorList>
            <person name="Kim J."/>
            <person name="Yoon S.-H."/>
            <person name="Lee S.-S."/>
        </authorList>
    </citation>
    <scope>NUCLEOTIDE SEQUENCE [LARGE SCALE GENOMIC DNA]</scope>
    <source>
        <strain evidence="2 3">F21</strain>
    </source>
</reference>